<dbReference type="InterPro" id="IPR029069">
    <property type="entry name" value="HotDog_dom_sf"/>
</dbReference>
<evidence type="ECO:0000256" key="6">
    <source>
        <dbReference type="ARBA" id="ARBA00022703"/>
    </source>
</evidence>
<proteinExistence type="inferred from homology"/>
<dbReference type="EC" id="3.1.2.2" evidence="16"/>
<keyword evidence="4" id="KW-1003">Cell membrane</keyword>
<evidence type="ECO:0000256" key="12">
    <source>
        <dbReference type="ARBA" id="ARBA00023273"/>
    </source>
</evidence>
<evidence type="ECO:0000313" key="25">
    <source>
        <dbReference type="EMBL" id="SMB99280.1"/>
    </source>
</evidence>
<evidence type="ECO:0000256" key="21">
    <source>
        <dbReference type="ARBA" id="ARBA00047969"/>
    </source>
</evidence>
<dbReference type="PANTHER" id="PTHR12418:SF19">
    <property type="entry name" value="ACYL-COENZYME A THIOESTERASE THEM4"/>
    <property type="match status" value="1"/>
</dbReference>
<evidence type="ECO:0000256" key="5">
    <source>
        <dbReference type="ARBA" id="ARBA00022490"/>
    </source>
</evidence>
<comment type="subcellular location">
    <subcellularLocation>
        <location evidence="3">Cell projection</location>
        <location evidence="3">Ruffle membrane</location>
    </subcellularLocation>
    <subcellularLocation>
        <location evidence="2">Cytoplasm</location>
    </subcellularLocation>
    <subcellularLocation>
        <location evidence="1">Membrane</location>
        <topology evidence="1">Peripheral membrane protein</topology>
    </subcellularLocation>
</comment>
<dbReference type="OrthoDB" id="9792301at2"/>
<comment type="catalytic activity">
    <reaction evidence="13">
        <text>(5Z,8Z,11Z,14Z)-eicosatetraenoyl-CoA + H2O = (5Z,8Z,11Z,14Z)-eicosatetraenoate + CoA + H(+)</text>
        <dbReference type="Rhea" id="RHEA:40151"/>
        <dbReference type="ChEBI" id="CHEBI:15377"/>
        <dbReference type="ChEBI" id="CHEBI:15378"/>
        <dbReference type="ChEBI" id="CHEBI:32395"/>
        <dbReference type="ChEBI" id="CHEBI:57287"/>
        <dbReference type="ChEBI" id="CHEBI:57368"/>
    </reaction>
    <physiologicalReaction direction="left-to-right" evidence="13">
        <dbReference type="Rhea" id="RHEA:40152"/>
    </physiologicalReaction>
</comment>
<evidence type="ECO:0000259" key="24">
    <source>
        <dbReference type="Pfam" id="PF03061"/>
    </source>
</evidence>
<evidence type="ECO:0000256" key="17">
    <source>
        <dbReference type="ARBA" id="ARBA00040123"/>
    </source>
</evidence>
<accession>A0A1W1W1C0</accession>
<comment type="similarity">
    <text evidence="15">Belongs to the THEM4/THEM5 thioesterase family.</text>
</comment>
<keyword evidence="10" id="KW-0443">Lipid metabolism</keyword>
<evidence type="ECO:0000256" key="10">
    <source>
        <dbReference type="ARBA" id="ARBA00023098"/>
    </source>
</evidence>
<dbReference type="GO" id="GO:0016787">
    <property type="term" value="F:hydrolase activity"/>
    <property type="evidence" value="ECO:0007669"/>
    <property type="project" value="UniProtKB-KW"/>
</dbReference>
<evidence type="ECO:0000256" key="1">
    <source>
        <dbReference type="ARBA" id="ARBA00004170"/>
    </source>
</evidence>
<evidence type="ECO:0000256" key="4">
    <source>
        <dbReference type="ARBA" id="ARBA00022475"/>
    </source>
</evidence>
<keyword evidence="9" id="KW-0809">Transit peptide</keyword>
<evidence type="ECO:0000256" key="2">
    <source>
        <dbReference type="ARBA" id="ARBA00004496"/>
    </source>
</evidence>
<comment type="catalytic activity">
    <reaction evidence="22">
        <text>dodecanoyl-CoA + H2O = dodecanoate + CoA + H(+)</text>
        <dbReference type="Rhea" id="RHEA:30135"/>
        <dbReference type="ChEBI" id="CHEBI:15377"/>
        <dbReference type="ChEBI" id="CHEBI:15378"/>
        <dbReference type="ChEBI" id="CHEBI:18262"/>
        <dbReference type="ChEBI" id="CHEBI:57287"/>
        <dbReference type="ChEBI" id="CHEBI:57375"/>
    </reaction>
    <physiologicalReaction direction="left-to-right" evidence="22">
        <dbReference type="Rhea" id="RHEA:30136"/>
    </physiologicalReaction>
</comment>
<dbReference type="RefSeq" id="WP_084666520.1">
    <property type="nucleotide sequence ID" value="NZ_LT838272.1"/>
</dbReference>
<keyword evidence="6" id="KW-0053">Apoptosis</keyword>
<evidence type="ECO:0000256" key="8">
    <source>
        <dbReference type="ARBA" id="ARBA00022832"/>
    </source>
</evidence>
<dbReference type="Proteomes" id="UP000192569">
    <property type="component" value="Chromosome I"/>
</dbReference>
<dbReference type="Gene3D" id="3.10.129.10">
    <property type="entry name" value="Hotdog Thioesterase"/>
    <property type="match status" value="1"/>
</dbReference>
<dbReference type="GO" id="GO:0006631">
    <property type="term" value="P:fatty acid metabolic process"/>
    <property type="evidence" value="ECO:0007669"/>
    <property type="project" value="UniProtKB-KW"/>
</dbReference>
<evidence type="ECO:0000256" key="14">
    <source>
        <dbReference type="ARBA" id="ARBA00037002"/>
    </source>
</evidence>
<dbReference type="SUPFAM" id="SSF54637">
    <property type="entry name" value="Thioesterase/thiol ester dehydrase-isomerase"/>
    <property type="match status" value="1"/>
</dbReference>
<keyword evidence="26" id="KW-1185">Reference proteome</keyword>
<keyword evidence="12" id="KW-0966">Cell projection</keyword>
<reference evidence="25 26" key="1">
    <citation type="submission" date="2017-04" db="EMBL/GenBank/DDBJ databases">
        <authorList>
            <person name="Afonso C.L."/>
            <person name="Miller P.J."/>
            <person name="Scott M.A."/>
            <person name="Spackman E."/>
            <person name="Goraichik I."/>
            <person name="Dimitrov K.M."/>
            <person name="Suarez D.L."/>
            <person name="Swayne D.E."/>
        </authorList>
    </citation>
    <scope>NUCLEOTIDE SEQUENCE [LARGE SCALE GENOMIC DNA]</scope>
    <source>
        <strain evidence="25 26">ToBE</strain>
    </source>
</reference>
<evidence type="ECO:0000256" key="19">
    <source>
        <dbReference type="ARBA" id="ARBA00047588"/>
    </source>
</evidence>
<protein>
    <recommendedName>
        <fullName evidence="17">Acyl-coenzyme A thioesterase THEM4</fullName>
        <ecNumber evidence="16">3.1.2.2</ecNumber>
    </recommendedName>
    <alternativeName>
        <fullName evidence="18">Thioesterase superfamily member 4</fullName>
    </alternativeName>
</protein>
<dbReference type="CDD" id="cd03440">
    <property type="entry name" value="hot_dog"/>
    <property type="match status" value="1"/>
</dbReference>
<keyword evidence="8" id="KW-0276">Fatty acid metabolism</keyword>
<dbReference type="PANTHER" id="PTHR12418">
    <property type="entry name" value="ACYL-COENZYME A THIOESTERASE THEM4"/>
    <property type="match status" value="1"/>
</dbReference>
<comment type="catalytic activity">
    <reaction evidence="21">
        <text>decanoyl-CoA + H2O = decanoate + CoA + H(+)</text>
        <dbReference type="Rhea" id="RHEA:40059"/>
        <dbReference type="ChEBI" id="CHEBI:15377"/>
        <dbReference type="ChEBI" id="CHEBI:15378"/>
        <dbReference type="ChEBI" id="CHEBI:27689"/>
        <dbReference type="ChEBI" id="CHEBI:57287"/>
        <dbReference type="ChEBI" id="CHEBI:61430"/>
    </reaction>
    <physiologicalReaction direction="left-to-right" evidence="21">
        <dbReference type="Rhea" id="RHEA:40060"/>
    </physiologicalReaction>
</comment>
<evidence type="ECO:0000256" key="18">
    <source>
        <dbReference type="ARBA" id="ARBA00043210"/>
    </source>
</evidence>
<comment type="catalytic activity">
    <reaction evidence="19">
        <text>octanoyl-CoA + H2O = octanoate + CoA + H(+)</text>
        <dbReference type="Rhea" id="RHEA:30143"/>
        <dbReference type="ChEBI" id="CHEBI:15377"/>
        <dbReference type="ChEBI" id="CHEBI:15378"/>
        <dbReference type="ChEBI" id="CHEBI:25646"/>
        <dbReference type="ChEBI" id="CHEBI:57287"/>
        <dbReference type="ChEBI" id="CHEBI:57386"/>
    </reaction>
    <physiologicalReaction direction="left-to-right" evidence="19">
        <dbReference type="Rhea" id="RHEA:30144"/>
    </physiologicalReaction>
</comment>
<dbReference type="InterPro" id="IPR006683">
    <property type="entry name" value="Thioestr_dom"/>
</dbReference>
<dbReference type="AlphaFoldDB" id="A0A1W1W1C0"/>
<dbReference type="EMBL" id="LT838272">
    <property type="protein sequence ID" value="SMB99280.1"/>
    <property type="molecule type" value="Genomic_DNA"/>
</dbReference>
<evidence type="ECO:0000256" key="16">
    <source>
        <dbReference type="ARBA" id="ARBA00038848"/>
    </source>
</evidence>
<evidence type="ECO:0000256" key="23">
    <source>
        <dbReference type="ARBA" id="ARBA00048180"/>
    </source>
</evidence>
<dbReference type="Pfam" id="PF03061">
    <property type="entry name" value="4HBT"/>
    <property type="match status" value="1"/>
</dbReference>
<evidence type="ECO:0000256" key="7">
    <source>
        <dbReference type="ARBA" id="ARBA00022801"/>
    </source>
</evidence>
<evidence type="ECO:0000256" key="9">
    <source>
        <dbReference type="ARBA" id="ARBA00022946"/>
    </source>
</evidence>
<comment type="catalytic activity">
    <reaction evidence="14">
        <text>(9Z)-octadecenoyl-CoA + H2O = (9Z)-octadecenoate + CoA + H(+)</text>
        <dbReference type="Rhea" id="RHEA:40139"/>
        <dbReference type="ChEBI" id="CHEBI:15377"/>
        <dbReference type="ChEBI" id="CHEBI:15378"/>
        <dbReference type="ChEBI" id="CHEBI:30823"/>
        <dbReference type="ChEBI" id="CHEBI:57287"/>
        <dbReference type="ChEBI" id="CHEBI:57387"/>
    </reaction>
    <physiologicalReaction direction="left-to-right" evidence="14">
        <dbReference type="Rhea" id="RHEA:40140"/>
    </physiologicalReaction>
</comment>
<evidence type="ECO:0000313" key="26">
    <source>
        <dbReference type="Proteomes" id="UP000192569"/>
    </source>
</evidence>
<dbReference type="GO" id="GO:0005737">
    <property type="term" value="C:cytoplasm"/>
    <property type="evidence" value="ECO:0007669"/>
    <property type="project" value="UniProtKB-SubCell"/>
</dbReference>
<feature type="domain" description="Thioesterase" evidence="24">
    <location>
        <begin position="46"/>
        <end position="100"/>
    </location>
</feature>
<dbReference type="InterPro" id="IPR052365">
    <property type="entry name" value="THEM4/THEM5_acyl-CoA_thioest"/>
</dbReference>
<keyword evidence="11" id="KW-0472">Membrane</keyword>
<dbReference type="STRING" id="698762.SAMN00808754_2828"/>
<sequence>MEPAGTSLCFGCSRDNPVGLHLKFSVREDGCVYTRFTPDLFHQGYNGILHGGLVATVLDELMANHLIKLGYWAVTARLEVRFRKPIPIGQELLCVSRLLKKRPPYFKLEAWVELPTGERAAEAQAEMMLLKLNGQTAPGGKDTPLKA</sequence>
<organism evidence="25 26">
    <name type="scientific">Thermanaeromonas toyohensis ToBE</name>
    <dbReference type="NCBI Taxonomy" id="698762"/>
    <lineage>
        <taxon>Bacteria</taxon>
        <taxon>Bacillati</taxon>
        <taxon>Bacillota</taxon>
        <taxon>Clostridia</taxon>
        <taxon>Neomoorellales</taxon>
        <taxon>Neomoorellaceae</taxon>
        <taxon>Thermanaeromonas</taxon>
    </lineage>
</organism>
<name>A0A1W1W1C0_9FIRM</name>
<keyword evidence="7" id="KW-0378">Hydrolase</keyword>
<evidence type="ECO:0000256" key="20">
    <source>
        <dbReference type="ARBA" id="ARBA00047734"/>
    </source>
</evidence>
<evidence type="ECO:0000256" key="15">
    <source>
        <dbReference type="ARBA" id="ARBA00038456"/>
    </source>
</evidence>
<evidence type="ECO:0000256" key="13">
    <source>
        <dbReference type="ARBA" id="ARBA00035852"/>
    </source>
</evidence>
<evidence type="ECO:0000256" key="22">
    <source>
        <dbReference type="ARBA" id="ARBA00048074"/>
    </source>
</evidence>
<evidence type="ECO:0000256" key="11">
    <source>
        <dbReference type="ARBA" id="ARBA00023136"/>
    </source>
</evidence>
<comment type="catalytic activity">
    <reaction evidence="23">
        <text>tetradecanoyl-CoA + H2O = tetradecanoate + CoA + H(+)</text>
        <dbReference type="Rhea" id="RHEA:40119"/>
        <dbReference type="ChEBI" id="CHEBI:15377"/>
        <dbReference type="ChEBI" id="CHEBI:15378"/>
        <dbReference type="ChEBI" id="CHEBI:30807"/>
        <dbReference type="ChEBI" id="CHEBI:57287"/>
        <dbReference type="ChEBI" id="CHEBI:57385"/>
    </reaction>
    <physiologicalReaction direction="left-to-right" evidence="23">
        <dbReference type="Rhea" id="RHEA:40120"/>
    </physiologicalReaction>
</comment>
<keyword evidence="5" id="KW-0963">Cytoplasm</keyword>
<evidence type="ECO:0000256" key="3">
    <source>
        <dbReference type="ARBA" id="ARBA00004632"/>
    </source>
</evidence>
<comment type="catalytic activity">
    <reaction evidence="20">
        <text>hexadecanoyl-CoA + H2O = hexadecanoate + CoA + H(+)</text>
        <dbReference type="Rhea" id="RHEA:16645"/>
        <dbReference type="ChEBI" id="CHEBI:7896"/>
        <dbReference type="ChEBI" id="CHEBI:15377"/>
        <dbReference type="ChEBI" id="CHEBI:15378"/>
        <dbReference type="ChEBI" id="CHEBI:57287"/>
        <dbReference type="ChEBI" id="CHEBI:57379"/>
        <dbReference type="EC" id="3.1.2.2"/>
    </reaction>
    <physiologicalReaction direction="left-to-right" evidence="20">
        <dbReference type="Rhea" id="RHEA:16646"/>
    </physiologicalReaction>
</comment>
<dbReference type="GO" id="GO:0016020">
    <property type="term" value="C:membrane"/>
    <property type="evidence" value="ECO:0007669"/>
    <property type="project" value="UniProtKB-SubCell"/>
</dbReference>
<gene>
    <name evidence="25" type="ORF">SAMN00808754_2828</name>
</gene>